<feature type="compositionally biased region" description="Acidic residues" evidence="1">
    <location>
        <begin position="20"/>
        <end position="29"/>
    </location>
</feature>
<evidence type="ECO:0000256" key="1">
    <source>
        <dbReference type="SAM" id="MobiDB-lite"/>
    </source>
</evidence>
<dbReference type="RefSeq" id="XP_013356748.1">
    <property type="nucleotide sequence ID" value="XM_013501294.1"/>
</dbReference>
<evidence type="ECO:0000313" key="3">
    <source>
        <dbReference type="Proteomes" id="UP000030744"/>
    </source>
</evidence>
<reference evidence="2" key="2">
    <citation type="submission" date="2013-10" db="EMBL/GenBank/DDBJ databases">
        <authorList>
            <person name="Aslett M."/>
        </authorList>
    </citation>
    <scope>NUCLEOTIDE SEQUENCE [LARGE SCALE GENOMIC DNA]</scope>
    <source>
        <strain evidence="2">Houghton</strain>
    </source>
</reference>
<name>U6K843_9EIME</name>
<protein>
    <submittedName>
        <fullName evidence="2">Uncharacterized protein</fullName>
    </submittedName>
</protein>
<keyword evidence="3" id="KW-1185">Reference proteome</keyword>
<dbReference type="EMBL" id="HG686208">
    <property type="protein sequence ID" value="CDJ34185.1"/>
    <property type="molecule type" value="Genomic_DNA"/>
</dbReference>
<dbReference type="OrthoDB" id="351873at2759"/>
<dbReference type="GeneID" id="25383121"/>
<dbReference type="Proteomes" id="UP000030744">
    <property type="component" value="Unassembled WGS sequence"/>
</dbReference>
<accession>U6K843</accession>
<organism evidence="2 3">
    <name type="scientific">Eimeria mitis</name>
    <dbReference type="NCBI Taxonomy" id="44415"/>
    <lineage>
        <taxon>Eukaryota</taxon>
        <taxon>Sar</taxon>
        <taxon>Alveolata</taxon>
        <taxon>Apicomplexa</taxon>
        <taxon>Conoidasida</taxon>
        <taxon>Coccidia</taxon>
        <taxon>Eucoccidiorida</taxon>
        <taxon>Eimeriorina</taxon>
        <taxon>Eimeriidae</taxon>
        <taxon>Eimeria</taxon>
    </lineage>
</organism>
<dbReference type="VEuPathDB" id="ToxoDB:EMH_0088400"/>
<gene>
    <name evidence="2" type="ORF">EMH_0088400</name>
</gene>
<feature type="compositionally biased region" description="Basic and acidic residues" evidence="1">
    <location>
        <begin position="35"/>
        <end position="59"/>
    </location>
</feature>
<feature type="region of interest" description="Disordered" evidence="1">
    <location>
        <begin position="1"/>
        <end position="107"/>
    </location>
</feature>
<dbReference type="AlphaFoldDB" id="U6K843"/>
<proteinExistence type="predicted"/>
<reference evidence="2" key="1">
    <citation type="submission" date="2013-10" db="EMBL/GenBank/DDBJ databases">
        <title>Genomic analysis of the causative agents of coccidiosis in chickens.</title>
        <authorList>
            <person name="Reid A.J."/>
            <person name="Blake D."/>
            <person name="Billington K."/>
            <person name="Browne H."/>
            <person name="Dunn M."/>
            <person name="Hung S."/>
            <person name="Kawahara F."/>
            <person name="Miranda-Saavedra D."/>
            <person name="Mourier T."/>
            <person name="Nagra H."/>
            <person name="Otto T.D."/>
            <person name="Rawlings N."/>
            <person name="Sanchez A."/>
            <person name="Sanders M."/>
            <person name="Subramaniam C."/>
            <person name="Tay Y."/>
            <person name="Dear P."/>
            <person name="Doerig C."/>
            <person name="Gruber A."/>
            <person name="Parkinson J."/>
            <person name="Shirley M."/>
            <person name="Wan K.L."/>
            <person name="Berriman M."/>
            <person name="Tomley F."/>
            <person name="Pain A."/>
        </authorList>
    </citation>
    <scope>NUCLEOTIDE SEQUENCE [LARGE SCALE GENOMIC DNA]</scope>
    <source>
        <strain evidence="2">Houghton</strain>
    </source>
</reference>
<sequence length="246" mass="26491">MLAEGGGRSGKHQPLQVVSDSEDEDDDECSGVSDRSGRRSKEGGKDPWWKFWRRSDPKKSGAAGESSPLLKEPTPGPSGLSEPSTSAAGSEGFDNAASGAHPPGGWVEHETEVRVGELNSSHYAKVKNYYHYPKLGTGQRFKRLREVLKKVEDVASGLCFLHSGPFNSAFLTVADYRRDVAAVTEETLVLLLADMEKNGIPSGETHTLAFALEKPPSVPCSGTIMFEVFATTGRPAGLEGEQSKKQ</sequence>
<evidence type="ECO:0000313" key="2">
    <source>
        <dbReference type="EMBL" id="CDJ34185.1"/>
    </source>
</evidence>